<dbReference type="AlphaFoldDB" id="A0A3P6AI24"/>
<evidence type="ECO:0000259" key="11">
    <source>
        <dbReference type="PROSITE" id="PS50157"/>
    </source>
</evidence>
<keyword evidence="2" id="KW-0479">Metal-binding</keyword>
<keyword evidence="10" id="KW-0812">Transmembrane</keyword>
<dbReference type="PROSITE" id="PS00028">
    <property type="entry name" value="ZINC_FINGER_C2H2_1"/>
    <property type="match status" value="1"/>
</dbReference>
<keyword evidence="10" id="KW-1133">Transmembrane helix</keyword>
<proteinExistence type="predicted"/>
<evidence type="ECO:0000256" key="1">
    <source>
        <dbReference type="ARBA" id="ARBA00004123"/>
    </source>
</evidence>
<dbReference type="InterPro" id="IPR013087">
    <property type="entry name" value="Znf_C2H2_type"/>
</dbReference>
<keyword evidence="3" id="KW-0677">Repeat</keyword>
<evidence type="ECO:0000256" key="4">
    <source>
        <dbReference type="ARBA" id="ARBA00022771"/>
    </source>
</evidence>
<feature type="domain" description="C2H2-type" evidence="11">
    <location>
        <begin position="20"/>
        <end position="47"/>
    </location>
</feature>
<evidence type="ECO:0000256" key="9">
    <source>
        <dbReference type="PROSITE-ProRule" id="PRU00042"/>
    </source>
</evidence>
<evidence type="ECO:0000256" key="3">
    <source>
        <dbReference type="ARBA" id="ARBA00022737"/>
    </source>
</evidence>
<dbReference type="EMBL" id="LR031572">
    <property type="protein sequence ID" value="VDC83998.1"/>
    <property type="molecule type" value="Genomic_DNA"/>
</dbReference>
<dbReference type="PANTHER" id="PTHR26374">
    <property type="entry name" value="ZINC FINGER PROTEIN ZAT5"/>
    <property type="match status" value="1"/>
</dbReference>
<protein>
    <recommendedName>
        <fullName evidence="11">C2H2-type domain-containing protein</fullName>
    </recommendedName>
</protein>
<keyword evidence="4 9" id="KW-0863">Zinc-finger</keyword>
<evidence type="ECO:0000256" key="8">
    <source>
        <dbReference type="ARBA" id="ARBA00023242"/>
    </source>
</evidence>
<dbReference type="Pfam" id="PF13912">
    <property type="entry name" value="zf-C2H2_6"/>
    <property type="match status" value="1"/>
</dbReference>
<keyword evidence="8" id="KW-0539">Nucleus</keyword>
<organism evidence="12">
    <name type="scientific">Brassica campestris</name>
    <name type="common">Field mustard</name>
    <dbReference type="NCBI Taxonomy" id="3711"/>
    <lineage>
        <taxon>Eukaryota</taxon>
        <taxon>Viridiplantae</taxon>
        <taxon>Streptophyta</taxon>
        <taxon>Embryophyta</taxon>
        <taxon>Tracheophyta</taxon>
        <taxon>Spermatophyta</taxon>
        <taxon>Magnoliopsida</taxon>
        <taxon>eudicotyledons</taxon>
        <taxon>Gunneridae</taxon>
        <taxon>Pentapetalae</taxon>
        <taxon>rosids</taxon>
        <taxon>malvids</taxon>
        <taxon>Brassicales</taxon>
        <taxon>Brassicaceae</taxon>
        <taxon>Brassiceae</taxon>
        <taxon>Brassica</taxon>
    </lineage>
</organism>
<evidence type="ECO:0000256" key="6">
    <source>
        <dbReference type="ARBA" id="ARBA00023015"/>
    </source>
</evidence>
<dbReference type="SUPFAM" id="SSF57667">
    <property type="entry name" value="beta-beta-alpha zinc fingers"/>
    <property type="match status" value="1"/>
</dbReference>
<keyword evidence="6" id="KW-0805">Transcription regulation</keyword>
<comment type="subcellular location">
    <subcellularLocation>
        <location evidence="1">Nucleus</location>
    </subcellularLocation>
</comment>
<keyword evidence="7" id="KW-0804">Transcription</keyword>
<evidence type="ECO:0000256" key="5">
    <source>
        <dbReference type="ARBA" id="ARBA00022833"/>
    </source>
</evidence>
<dbReference type="PANTHER" id="PTHR26374:SF393">
    <property type="entry name" value="C2H2-TYPE DOMAIN-CONTAINING PROTEIN"/>
    <property type="match status" value="1"/>
</dbReference>
<evidence type="ECO:0000313" key="12">
    <source>
        <dbReference type="EMBL" id="VDC83998.1"/>
    </source>
</evidence>
<keyword evidence="10" id="KW-0472">Membrane</keyword>
<dbReference type="GO" id="GO:0005634">
    <property type="term" value="C:nucleus"/>
    <property type="evidence" value="ECO:0007669"/>
    <property type="project" value="UniProtKB-SubCell"/>
</dbReference>
<dbReference type="InterPro" id="IPR036236">
    <property type="entry name" value="Znf_C2H2_sf"/>
</dbReference>
<gene>
    <name evidence="12" type="ORF">BRAA03T15216Z</name>
</gene>
<sequence length="88" mass="10000">MRFLETSSSNGDGKADSYVYQCRTCDWTFSSFQALGGHRATHKKRKATSPFIPTLTTFLCMMTCMFRLYEKIASLCIITSMCPAFLFV</sequence>
<reference evidence="12" key="1">
    <citation type="submission" date="2018-11" db="EMBL/GenBank/DDBJ databases">
        <authorList>
            <consortium name="Genoscope - CEA"/>
            <person name="William W."/>
        </authorList>
    </citation>
    <scope>NUCLEOTIDE SEQUENCE</scope>
</reference>
<keyword evidence="5" id="KW-0862">Zinc</keyword>
<name>A0A3P6AI24_BRACM</name>
<dbReference type="PROSITE" id="PS50157">
    <property type="entry name" value="ZINC_FINGER_C2H2_2"/>
    <property type="match status" value="1"/>
</dbReference>
<evidence type="ECO:0000256" key="10">
    <source>
        <dbReference type="SAM" id="Phobius"/>
    </source>
</evidence>
<feature type="transmembrane region" description="Helical" evidence="10">
    <location>
        <begin position="51"/>
        <end position="69"/>
    </location>
</feature>
<evidence type="ECO:0000256" key="2">
    <source>
        <dbReference type="ARBA" id="ARBA00022723"/>
    </source>
</evidence>
<dbReference type="GO" id="GO:0008270">
    <property type="term" value="F:zinc ion binding"/>
    <property type="evidence" value="ECO:0007669"/>
    <property type="project" value="UniProtKB-KW"/>
</dbReference>
<evidence type="ECO:0000256" key="7">
    <source>
        <dbReference type="ARBA" id="ARBA00023163"/>
    </source>
</evidence>
<accession>A0A3P6AI24</accession>